<dbReference type="GeneID" id="36624032"/>
<dbReference type="EMBL" id="KZ679675">
    <property type="protein sequence ID" value="PTB59882.1"/>
    <property type="molecule type" value="Genomic_DNA"/>
</dbReference>
<dbReference type="SUPFAM" id="SSF52833">
    <property type="entry name" value="Thioredoxin-like"/>
    <property type="match status" value="1"/>
</dbReference>
<sequence length="124" mass="14245">MESKPILFYDLAGRVNKCYSNNTWKIRLVLNYKAVPYEVVHTEYPDIKDLLISKGVKPNVIDEYTWFPFTLPAVTLPNGSTVQNSRAIVDELERLFPSPSMRLDNGYTERAIRLAHDLDGAWGR</sequence>
<evidence type="ECO:0000313" key="2">
    <source>
        <dbReference type="EMBL" id="PTB59882.1"/>
    </source>
</evidence>
<gene>
    <name evidence="2" type="ORF">M431DRAFT_476434</name>
</gene>
<dbReference type="InterPro" id="IPR036249">
    <property type="entry name" value="Thioredoxin-like_sf"/>
</dbReference>
<accession>A0A2T4AS72</accession>
<organism evidence="2 3">
    <name type="scientific">Trichoderma harzianum CBS 226.95</name>
    <dbReference type="NCBI Taxonomy" id="983964"/>
    <lineage>
        <taxon>Eukaryota</taxon>
        <taxon>Fungi</taxon>
        <taxon>Dikarya</taxon>
        <taxon>Ascomycota</taxon>
        <taxon>Pezizomycotina</taxon>
        <taxon>Sordariomycetes</taxon>
        <taxon>Hypocreomycetidae</taxon>
        <taxon>Hypocreales</taxon>
        <taxon>Hypocreaceae</taxon>
        <taxon>Trichoderma</taxon>
    </lineage>
</organism>
<protein>
    <recommendedName>
        <fullName evidence="1">GST N-terminal domain-containing protein</fullName>
    </recommendedName>
</protein>
<dbReference type="AlphaFoldDB" id="A0A2T4AS72"/>
<reference evidence="2 3" key="1">
    <citation type="submission" date="2016-07" db="EMBL/GenBank/DDBJ databases">
        <title>Multiple horizontal gene transfer events from other fungi enriched the ability of initially mycotrophic Trichoderma (Ascomycota) to feed on dead plant biomass.</title>
        <authorList>
            <consortium name="DOE Joint Genome Institute"/>
            <person name="Aerts A."/>
            <person name="Atanasova L."/>
            <person name="Chenthamara K."/>
            <person name="Zhang J."/>
            <person name="Grujic M."/>
            <person name="Henrissat B."/>
            <person name="Kuo A."/>
            <person name="Salamov A."/>
            <person name="Lipzen A."/>
            <person name="Labutti K."/>
            <person name="Barry K."/>
            <person name="Miao Y."/>
            <person name="Rahimi M.J."/>
            <person name="Shen Q."/>
            <person name="Grigoriev I.V."/>
            <person name="Kubicek C.P."/>
            <person name="Druzhinina I.S."/>
        </authorList>
    </citation>
    <scope>NUCLEOTIDE SEQUENCE [LARGE SCALE GENOMIC DNA]</scope>
    <source>
        <strain evidence="2 3">CBS 226.95</strain>
    </source>
</reference>
<feature type="domain" description="GST N-terminal" evidence="1">
    <location>
        <begin position="18"/>
        <end position="99"/>
    </location>
</feature>
<name>A0A2T4AS72_TRIHA</name>
<keyword evidence="3" id="KW-1185">Reference proteome</keyword>
<dbReference type="Proteomes" id="UP000241690">
    <property type="component" value="Unassembled WGS sequence"/>
</dbReference>
<dbReference type="RefSeq" id="XP_024779559.1">
    <property type="nucleotide sequence ID" value="XM_024915463.1"/>
</dbReference>
<proteinExistence type="predicted"/>
<evidence type="ECO:0000259" key="1">
    <source>
        <dbReference type="Pfam" id="PF13417"/>
    </source>
</evidence>
<dbReference type="Gene3D" id="3.40.30.10">
    <property type="entry name" value="Glutaredoxin"/>
    <property type="match status" value="1"/>
</dbReference>
<evidence type="ECO:0000313" key="3">
    <source>
        <dbReference type="Proteomes" id="UP000241690"/>
    </source>
</evidence>
<dbReference type="InterPro" id="IPR004045">
    <property type="entry name" value="Glutathione_S-Trfase_N"/>
</dbReference>
<dbReference type="STRING" id="983964.A0A2T4AS72"/>
<dbReference type="Pfam" id="PF13417">
    <property type="entry name" value="GST_N_3"/>
    <property type="match status" value="1"/>
</dbReference>